<feature type="chain" id="PRO_5012702667" description="DUF992 domain-containing protein" evidence="1">
    <location>
        <begin position="25"/>
        <end position="171"/>
    </location>
</feature>
<gene>
    <name evidence="2" type="ORF">SAMN02745157_1823</name>
</gene>
<dbReference type="STRING" id="1122133.SAMN02745157_1823"/>
<organism evidence="2 3">
    <name type="scientific">Kaistia soli DSM 19436</name>
    <dbReference type="NCBI Taxonomy" id="1122133"/>
    <lineage>
        <taxon>Bacteria</taxon>
        <taxon>Pseudomonadati</taxon>
        <taxon>Pseudomonadota</taxon>
        <taxon>Alphaproteobacteria</taxon>
        <taxon>Hyphomicrobiales</taxon>
        <taxon>Kaistiaceae</taxon>
        <taxon>Kaistia</taxon>
    </lineage>
</organism>
<dbReference type="OrthoDB" id="7362478at2"/>
<dbReference type="Proteomes" id="UP000184485">
    <property type="component" value="Unassembled WGS sequence"/>
</dbReference>
<dbReference type="AlphaFoldDB" id="A0A1M4ZHV1"/>
<accession>A0A1M4ZHV1</accession>
<feature type="signal peptide" evidence="1">
    <location>
        <begin position="1"/>
        <end position="24"/>
    </location>
</feature>
<evidence type="ECO:0008006" key="4">
    <source>
        <dbReference type="Google" id="ProtNLM"/>
    </source>
</evidence>
<reference evidence="2 3" key="1">
    <citation type="submission" date="2016-11" db="EMBL/GenBank/DDBJ databases">
        <authorList>
            <person name="Jaros S."/>
            <person name="Januszkiewicz K."/>
            <person name="Wedrychowicz H."/>
        </authorList>
    </citation>
    <scope>NUCLEOTIDE SEQUENCE [LARGE SCALE GENOMIC DNA]</scope>
    <source>
        <strain evidence="2 3">DSM 19436</strain>
    </source>
</reference>
<dbReference type="EMBL" id="FQUP01000001">
    <property type="protein sequence ID" value="SHF17630.1"/>
    <property type="molecule type" value="Genomic_DNA"/>
</dbReference>
<keyword evidence="1" id="KW-0732">Signal</keyword>
<keyword evidence="3" id="KW-1185">Reference proteome</keyword>
<proteinExistence type="predicted"/>
<evidence type="ECO:0000256" key="1">
    <source>
        <dbReference type="SAM" id="SignalP"/>
    </source>
</evidence>
<dbReference type="Pfam" id="PF06186">
    <property type="entry name" value="DUF992"/>
    <property type="match status" value="1"/>
</dbReference>
<evidence type="ECO:0000313" key="2">
    <source>
        <dbReference type="EMBL" id="SHF17630.1"/>
    </source>
</evidence>
<name>A0A1M4ZHV1_9HYPH</name>
<dbReference type="InterPro" id="IPR009333">
    <property type="entry name" value="DUF992"/>
</dbReference>
<evidence type="ECO:0000313" key="3">
    <source>
        <dbReference type="Proteomes" id="UP000184485"/>
    </source>
</evidence>
<protein>
    <recommendedName>
        <fullName evidence="4">DUF992 domain-containing protein</fullName>
    </recommendedName>
</protein>
<sequence length="171" mass="17134">MKTVSLKIAAAAMAVACAGTFAHAADMSSPAPYQDDERNGVKIGMLECDIGGGLGYLIGSAKEVSCTFRSTKGRVETYTGNIKKLGVDVGWTREGKLLWAVFAPVAGYHHGALSGLYLGATAEATAIVGVGTNVLVGGTGGSIALQMISVTGQTGLNAAAGGAALTLVPTT</sequence>
<dbReference type="RefSeq" id="WP_073052327.1">
    <property type="nucleotide sequence ID" value="NZ_FQUP01000001.1"/>
</dbReference>